<accession>A0ABR0K0S6</accession>
<gene>
    <name evidence="2" type="ORF">LTR24_008175</name>
</gene>
<sequence>MESNTRQQPMRAARTAKKPIQEVELPELPPKKKVKTGDFFKDIQQDDVDVDPEAEDFSDYEKSRKKPKSKAKAKAKSPAKKPKTARQASPEIPDMSDMEHEVDRDDDLRIFDQRRKAVVPDVKATLLPKVLRLEIRSAPTTVNIDISDLLSRNAPYQSAGMSEDFGGTTLISNGDAQASEDLTSMRLNPKYASFLELEPELRNRVYRELLVTDKVVKFNPAPRLSRTAALLRTCRQVHEEARGILYGENAFHLDRRAETRGNYWDEEWKEIGYKDVRRFLESIGPANIANMRFLSIRLADAAPIFTPKMDATERRYQNDPILHHVLRLIGSSGVVLEKLAVAFAGRRELIHDDVPFIRAFTSIKTRKLTKTCNWGHSKVDARLYDQMGEFMKAPKLKNIDSKRRRAPKMEFEASGASRCLVARDDICDWEH</sequence>
<organism evidence="2 3">
    <name type="scientific">Lithohypha guttulata</name>
    <dbReference type="NCBI Taxonomy" id="1690604"/>
    <lineage>
        <taxon>Eukaryota</taxon>
        <taxon>Fungi</taxon>
        <taxon>Dikarya</taxon>
        <taxon>Ascomycota</taxon>
        <taxon>Pezizomycotina</taxon>
        <taxon>Eurotiomycetes</taxon>
        <taxon>Chaetothyriomycetidae</taxon>
        <taxon>Chaetothyriales</taxon>
        <taxon>Trichomeriaceae</taxon>
        <taxon>Lithohypha</taxon>
    </lineage>
</organism>
<evidence type="ECO:0000256" key="1">
    <source>
        <dbReference type="SAM" id="MobiDB-lite"/>
    </source>
</evidence>
<evidence type="ECO:0000313" key="3">
    <source>
        <dbReference type="Proteomes" id="UP001345013"/>
    </source>
</evidence>
<comment type="caution">
    <text evidence="2">The sequence shown here is derived from an EMBL/GenBank/DDBJ whole genome shotgun (WGS) entry which is preliminary data.</text>
</comment>
<dbReference type="Proteomes" id="UP001345013">
    <property type="component" value="Unassembled WGS sequence"/>
</dbReference>
<feature type="compositionally biased region" description="Acidic residues" evidence="1">
    <location>
        <begin position="45"/>
        <end position="58"/>
    </location>
</feature>
<keyword evidence="3" id="KW-1185">Reference proteome</keyword>
<name>A0ABR0K0S6_9EURO</name>
<protein>
    <submittedName>
        <fullName evidence="2">Uncharacterized protein</fullName>
    </submittedName>
</protein>
<proteinExistence type="predicted"/>
<reference evidence="2 3" key="1">
    <citation type="submission" date="2023-08" db="EMBL/GenBank/DDBJ databases">
        <title>Black Yeasts Isolated from many extreme environments.</title>
        <authorList>
            <person name="Coleine C."/>
            <person name="Stajich J.E."/>
            <person name="Selbmann L."/>
        </authorList>
    </citation>
    <scope>NUCLEOTIDE SEQUENCE [LARGE SCALE GENOMIC DNA]</scope>
    <source>
        <strain evidence="2 3">CCFEE 5885</strain>
    </source>
</reference>
<feature type="region of interest" description="Disordered" evidence="1">
    <location>
        <begin position="1"/>
        <end position="101"/>
    </location>
</feature>
<dbReference type="EMBL" id="JAVRRG010000136">
    <property type="protein sequence ID" value="KAK5081476.1"/>
    <property type="molecule type" value="Genomic_DNA"/>
</dbReference>
<evidence type="ECO:0000313" key="2">
    <source>
        <dbReference type="EMBL" id="KAK5081476.1"/>
    </source>
</evidence>
<dbReference type="InterPro" id="IPR038883">
    <property type="entry name" value="AN11006-like"/>
</dbReference>
<feature type="compositionally biased region" description="Basic and acidic residues" evidence="1">
    <location>
        <begin position="35"/>
        <end position="44"/>
    </location>
</feature>
<feature type="compositionally biased region" description="Basic residues" evidence="1">
    <location>
        <begin position="63"/>
        <end position="84"/>
    </location>
</feature>
<dbReference type="PANTHER" id="PTHR42085">
    <property type="entry name" value="F-BOX DOMAIN-CONTAINING PROTEIN"/>
    <property type="match status" value="1"/>
</dbReference>
<dbReference type="PANTHER" id="PTHR42085:SF2">
    <property type="entry name" value="F-BOX DOMAIN-CONTAINING PROTEIN"/>
    <property type="match status" value="1"/>
</dbReference>